<dbReference type="GO" id="GO:0005886">
    <property type="term" value="C:plasma membrane"/>
    <property type="evidence" value="ECO:0007669"/>
    <property type="project" value="UniProtKB-SubCell"/>
</dbReference>
<keyword evidence="6" id="KW-0406">Ion transport</keyword>
<evidence type="ECO:0000313" key="11">
    <source>
        <dbReference type="Proteomes" id="UP000198510"/>
    </source>
</evidence>
<evidence type="ECO:0000256" key="3">
    <source>
        <dbReference type="ARBA" id="ARBA00022475"/>
    </source>
</evidence>
<evidence type="ECO:0000256" key="6">
    <source>
        <dbReference type="ARBA" id="ARBA00023065"/>
    </source>
</evidence>
<dbReference type="RefSeq" id="WP_089680705.1">
    <property type="nucleotide sequence ID" value="NZ_FNFO01000002.1"/>
</dbReference>
<evidence type="ECO:0000256" key="8">
    <source>
        <dbReference type="ARBA" id="ARBA00034708"/>
    </source>
</evidence>
<comment type="similarity">
    <text evidence="8">Belongs to the anion channel-forming bestrophin (TC 1.A.46) family.</text>
</comment>
<proteinExistence type="inferred from homology"/>
<feature type="transmembrane region" description="Helical" evidence="9">
    <location>
        <begin position="236"/>
        <end position="255"/>
    </location>
</feature>
<dbReference type="EMBL" id="FNFO01000002">
    <property type="protein sequence ID" value="SDK16798.1"/>
    <property type="molecule type" value="Genomic_DNA"/>
</dbReference>
<evidence type="ECO:0000256" key="1">
    <source>
        <dbReference type="ARBA" id="ARBA00004651"/>
    </source>
</evidence>
<sequence>MYVRRDIRPGLIWQFAWKNVLFFVLWSSLITFLYVWLKPQGLDISLPFLPLSTIGVAVAFYLGFKNSQSYDRFWEGRKIWGGIVNASRTWSNQVLGYVTNRYAREPLSEEELHAVHQSLIYRHLAWINALRIQLRQTTILDRKNLIYVPDLHLERNPACPQEIGPFLDVVEYADVIIKANPATHIVKHQGQALRQLVDQGLIEEFRHIDMMSTLRELYDLQGKCERIKNTPFPRQYAYFSTLFVWIFVILLPFGLVGEFGKISQDAFVWLTIPFSILISWVFTTMEIVGDNSEDPFENYVNDVPMTALCRTIEIDLREVLGETDLPPKIQPVDDILL</sequence>
<protein>
    <submittedName>
        <fullName evidence="10">Putative membrane protein</fullName>
    </submittedName>
</protein>
<gene>
    <name evidence="10" type="ORF">SAMN05421823_10244</name>
</gene>
<dbReference type="InterPro" id="IPR044669">
    <property type="entry name" value="YneE/VCCN1/2-like"/>
</dbReference>
<feature type="transmembrane region" description="Helical" evidence="9">
    <location>
        <begin position="20"/>
        <end position="38"/>
    </location>
</feature>
<keyword evidence="3" id="KW-1003">Cell membrane</keyword>
<keyword evidence="2" id="KW-0813">Transport</keyword>
<accession>A0A1G8ZP10</accession>
<dbReference type="Proteomes" id="UP000198510">
    <property type="component" value="Unassembled WGS sequence"/>
</dbReference>
<keyword evidence="11" id="KW-1185">Reference proteome</keyword>
<name>A0A1G8ZP10_9BACT</name>
<keyword evidence="4 9" id="KW-0812">Transmembrane</keyword>
<comment type="subcellular location">
    <subcellularLocation>
        <location evidence="1">Cell membrane</location>
        <topology evidence="1">Multi-pass membrane protein</topology>
    </subcellularLocation>
</comment>
<dbReference type="Pfam" id="PF25539">
    <property type="entry name" value="Bestrophin_2"/>
    <property type="match status" value="1"/>
</dbReference>
<keyword evidence="7 9" id="KW-0472">Membrane</keyword>
<evidence type="ECO:0000256" key="9">
    <source>
        <dbReference type="SAM" id="Phobius"/>
    </source>
</evidence>
<feature type="transmembrane region" description="Helical" evidence="9">
    <location>
        <begin position="44"/>
        <end position="64"/>
    </location>
</feature>
<reference evidence="10 11" key="1">
    <citation type="submission" date="2016-10" db="EMBL/GenBank/DDBJ databases">
        <authorList>
            <person name="de Groot N.N."/>
        </authorList>
    </citation>
    <scope>NUCLEOTIDE SEQUENCE [LARGE SCALE GENOMIC DNA]</scope>
    <source>
        <strain evidence="10 11">DSM 25186</strain>
    </source>
</reference>
<evidence type="ECO:0000256" key="7">
    <source>
        <dbReference type="ARBA" id="ARBA00023136"/>
    </source>
</evidence>
<dbReference type="PANTHER" id="PTHR33281:SF19">
    <property type="entry name" value="VOLTAGE-DEPENDENT ANION CHANNEL-FORMING PROTEIN YNEE"/>
    <property type="match status" value="1"/>
</dbReference>
<evidence type="ECO:0000313" key="10">
    <source>
        <dbReference type="EMBL" id="SDK16798.1"/>
    </source>
</evidence>
<evidence type="ECO:0000256" key="2">
    <source>
        <dbReference type="ARBA" id="ARBA00022448"/>
    </source>
</evidence>
<keyword evidence="5 9" id="KW-1133">Transmembrane helix</keyword>
<feature type="transmembrane region" description="Helical" evidence="9">
    <location>
        <begin position="267"/>
        <end position="288"/>
    </location>
</feature>
<dbReference type="PANTHER" id="PTHR33281">
    <property type="entry name" value="UPF0187 PROTEIN YNEE"/>
    <property type="match status" value="1"/>
</dbReference>
<dbReference type="OrthoDB" id="445589at2"/>
<evidence type="ECO:0000256" key="4">
    <source>
        <dbReference type="ARBA" id="ARBA00022692"/>
    </source>
</evidence>
<organism evidence="10 11">
    <name type="scientific">Catalinimonas alkaloidigena</name>
    <dbReference type="NCBI Taxonomy" id="1075417"/>
    <lineage>
        <taxon>Bacteria</taxon>
        <taxon>Pseudomonadati</taxon>
        <taxon>Bacteroidota</taxon>
        <taxon>Cytophagia</taxon>
        <taxon>Cytophagales</taxon>
        <taxon>Catalimonadaceae</taxon>
        <taxon>Catalinimonas</taxon>
    </lineage>
</organism>
<dbReference type="AlphaFoldDB" id="A0A1G8ZP10"/>
<evidence type="ECO:0000256" key="5">
    <source>
        <dbReference type="ARBA" id="ARBA00022989"/>
    </source>
</evidence>
<dbReference type="GO" id="GO:0005254">
    <property type="term" value="F:chloride channel activity"/>
    <property type="evidence" value="ECO:0007669"/>
    <property type="project" value="InterPro"/>
</dbReference>
<dbReference type="STRING" id="1075417.SAMN05421823_10244"/>